<name>A0ABD5ELW3_9ACTN</name>
<dbReference type="EMBL" id="JAVRES010000004">
    <property type="protein sequence ID" value="MDT0435641.1"/>
    <property type="molecule type" value="Genomic_DNA"/>
</dbReference>
<gene>
    <name evidence="1" type="ORF">RM877_13195</name>
</gene>
<dbReference type="AlphaFoldDB" id="A0ABD5ELW3"/>
<keyword evidence="2" id="KW-1185">Reference proteome</keyword>
<accession>A0ABD5ELW3</accession>
<dbReference type="Proteomes" id="UP001183535">
    <property type="component" value="Unassembled WGS sequence"/>
</dbReference>
<reference evidence="2" key="1">
    <citation type="submission" date="2023-07" db="EMBL/GenBank/DDBJ databases">
        <title>30 novel species of actinomycetes from the DSMZ collection.</title>
        <authorList>
            <person name="Nouioui I."/>
        </authorList>
    </citation>
    <scope>NUCLEOTIDE SEQUENCE [LARGE SCALE GENOMIC DNA]</scope>
    <source>
        <strain evidence="2">DSM 41981</strain>
    </source>
</reference>
<evidence type="ECO:0000313" key="2">
    <source>
        <dbReference type="Proteomes" id="UP001183535"/>
    </source>
</evidence>
<evidence type="ECO:0000313" key="1">
    <source>
        <dbReference type="EMBL" id="MDT0435641.1"/>
    </source>
</evidence>
<comment type="caution">
    <text evidence="1">The sequence shown here is derived from an EMBL/GenBank/DDBJ whole genome shotgun (WGS) entry which is preliminary data.</text>
</comment>
<organism evidence="1 2">
    <name type="scientific">Streptomyces doudnae</name>
    <dbReference type="NCBI Taxonomy" id="3075536"/>
    <lineage>
        <taxon>Bacteria</taxon>
        <taxon>Bacillati</taxon>
        <taxon>Actinomycetota</taxon>
        <taxon>Actinomycetes</taxon>
        <taxon>Kitasatosporales</taxon>
        <taxon>Streptomycetaceae</taxon>
        <taxon>Streptomyces</taxon>
    </lineage>
</organism>
<proteinExistence type="predicted"/>
<sequence>MHTLHLALTGLYMLCLAGALTLTVLAPGRDGAKATITLAAAALAFAFLDTWVRSS</sequence>
<dbReference type="RefSeq" id="WP_161352985.1">
    <property type="nucleotide sequence ID" value="NZ_JAVRES010000004.1"/>
</dbReference>
<protein>
    <submittedName>
        <fullName evidence="1">Uncharacterized protein</fullName>
    </submittedName>
</protein>